<keyword evidence="2" id="KW-0521">NADP</keyword>
<feature type="domain" description="Pyrroline-5-carboxylate reductase catalytic N-terminal" evidence="3">
    <location>
        <begin position="6"/>
        <end position="99"/>
    </location>
</feature>
<evidence type="ECO:0000256" key="2">
    <source>
        <dbReference type="PIRSR" id="PIRSR000193-1"/>
    </source>
</evidence>
<dbReference type="Pfam" id="PF03807">
    <property type="entry name" value="F420_oxidored"/>
    <property type="match status" value="1"/>
</dbReference>
<dbReference type="PIRSF" id="PIRSF000193">
    <property type="entry name" value="Pyrrol-5-carb_rd"/>
    <property type="match status" value="1"/>
</dbReference>
<dbReference type="InterPro" id="IPR036291">
    <property type="entry name" value="NAD(P)-bd_dom_sf"/>
</dbReference>
<dbReference type="Pfam" id="PF14748">
    <property type="entry name" value="P5CR_dimer"/>
    <property type="match status" value="1"/>
</dbReference>
<dbReference type="Gene3D" id="3.40.50.720">
    <property type="entry name" value="NAD(P)-binding Rossmann-like Domain"/>
    <property type="match status" value="1"/>
</dbReference>
<dbReference type="EMBL" id="CP025198">
    <property type="protein sequence ID" value="AXE39774.1"/>
    <property type="molecule type" value="Genomic_DNA"/>
</dbReference>
<feature type="binding site" evidence="2">
    <location>
        <position position="59"/>
    </location>
    <ligand>
        <name>NADPH</name>
        <dbReference type="ChEBI" id="CHEBI:57783"/>
    </ligand>
</feature>
<accession>A0A344UWX6</accession>
<comment type="similarity">
    <text evidence="1">Belongs to the pyrroline-5-carboxylate reductase family.</text>
</comment>
<evidence type="ECO:0000313" key="6">
    <source>
        <dbReference type="Proteomes" id="UP000251995"/>
    </source>
</evidence>
<dbReference type="RefSeq" id="WP_114045599.1">
    <property type="nucleotide sequence ID" value="NZ_CP025198.1"/>
</dbReference>
<keyword evidence="5" id="KW-0560">Oxidoreductase</keyword>
<evidence type="ECO:0000259" key="4">
    <source>
        <dbReference type="Pfam" id="PF14748"/>
    </source>
</evidence>
<dbReference type="InterPro" id="IPR008927">
    <property type="entry name" value="6-PGluconate_DH-like_C_sf"/>
</dbReference>
<dbReference type="AlphaFoldDB" id="A0A344UWX6"/>
<dbReference type="EC" id="1.5.1.2" evidence="5"/>
<evidence type="ECO:0000256" key="1">
    <source>
        <dbReference type="ARBA" id="ARBA00005525"/>
    </source>
</evidence>
<dbReference type="InterPro" id="IPR000304">
    <property type="entry name" value="Pyrroline-COOH_reductase"/>
</dbReference>
<dbReference type="Proteomes" id="UP000251995">
    <property type="component" value="Chromosome"/>
</dbReference>
<protein>
    <submittedName>
        <fullName evidence="5">Pyrroline-5-carboxylate reductase</fullName>
        <ecNumber evidence="5">1.5.1.2</ecNumber>
    </submittedName>
</protein>
<dbReference type="SUPFAM" id="SSF51735">
    <property type="entry name" value="NAD(P)-binding Rossmann-fold domains"/>
    <property type="match status" value="1"/>
</dbReference>
<sequence>MQDLGTVGLIGVGTIATAMVEGLVGGDGGPSRVILSPRGARNAAELSARHERVEVAASNREVTPGADVVVLSMLPDQLHDAVHDLRLHDGQIVISVLAGVSLTELRDALDTDLPIVRTIPLPPVARRGAVTVMTPAPSVVTQLFDLLGGCLEVADEAQLSVFSAMTGCFTGLLEYVATLSRWAGSRGVSPVDAERFIRDAVAGLAPALRDRETSMDQLIRSHETPGGLNEQLRHEFFDQGTVGSLESALDHLLRRVTE</sequence>
<dbReference type="Gene3D" id="1.10.3730.10">
    <property type="entry name" value="ProC C-terminal domain-like"/>
    <property type="match status" value="1"/>
</dbReference>
<dbReference type="GO" id="GO:0055129">
    <property type="term" value="P:L-proline biosynthetic process"/>
    <property type="evidence" value="ECO:0007669"/>
    <property type="project" value="TreeGrafter"/>
</dbReference>
<dbReference type="GO" id="GO:0004735">
    <property type="term" value="F:pyrroline-5-carboxylate reductase activity"/>
    <property type="evidence" value="ECO:0007669"/>
    <property type="project" value="UniProtKB-EC"/>
</dbReference>
<name>A0A344UWX6_9ACTN</name>
<dbReference type="KEGG" id="acij:JS278_02637"/>
<dbReference type="InterPro" id="IPR028939">
    <property type="entry name" value="P5C_Rdtase_cat_N"/>
</dbReference>
<evidence type="ECO:0000259" key="3">
    <source>
        <dbReference type="Pfam" id="PF03807"/>
    </source>
</evidence>
<evidence type="ECO:0000313" key="5">
    <source>
        <dbReference type="EMBL" id="AXE39774.1"/>
    </source>
</evidence>
<dbReference type="PANTHER" id="PTHR11645">
    <property type="entry name" value="PYRROLINE-5-CARBOXYLATE REDUCTASE"/>
    <property type="match status" value="1"/>
</dbReference>
<dbReference type="SUPFAM" id="SSF48179">
    <property type="entry name" value="6-phosphogluconate dehydrogenase C-terminal domain-like"/>
    <property type="match status" value="1"/>
</dbReference>
<dbReference type="PANTHER" id="PTHR11645:SF13">
    <property type="entry name" value="PYRROLINE-5-CARBOXYLATE REDUCTASE CATALYTIC N-TERMINAL DOMAIN-CONTAINING PROTEIN"/>
    <property type="match status" value="1"/>
</dbReference>
<feature type="domain" description="Pyrroline-5-carboxylate reductase dimerisation" evidence="4">
    <location>
        <begin position="156"/>
        <end position="256"/>
    </location>
</feature>
<reference evidence="5 6" key="1">
    <citation type="submission" date="2017-12" db="EMBL/GenBank/DDBJ databases">
        <title>The whole genome sequence of the Acidipropionibacterium virtanenii sp. nov. type strain JS278.</title>
        <authorList>
            <person name="Laine P."/>
            <person name="Deptula P."/>
            <person name="Varmanen P."/>
            <person name="Auvinen P."/>
        </authorList>
    </citation>
    <scope>NUCLEOTIDE SEQUENCE [LARGE SCALE GENOMIC DNA]</scope>
    <source>
        <strain evidence="5 6">JS278</strain>
    </source>
</reference>
<gene>
    <name evidence="5" type="primary">proC_2</name>
    <name evidence="5" type="ORF">JS278_02637</name>
</gene>
<dbReference type="OrthoDB" id="4425838at2"/>
<dbReference type="InterPro" id="IPR029036">
    <property type="entry name" value="P5CR_dimer"/>
</dbReference>
<keyword evidence="6" id="KW-1185">Reference proteome</keyword>
<proteinExistence type="inferred from homology"/>
<organism evidence="5 6">
    <name type="scientific">Acidipropionibacterium virtanenii</name>
    <dbReference type="NCBI Taxonomy" id="2057246"/>
    <lineage>
        <taxon>Bacteria</taxon>
        <taxon>Bacillati</taxon>
        <taxon>Actinomycetota</taxon>
        <taxon>Actinomycetes</taxon>
        <taxon>Propionibacteriales</taxon>
        <taxon>Propionibacteriaceae</taxon>
        <taxon>Acidipropionibacterium</taxon>
    </lineage>
</organism>